<sequence>MLWEGKFISDEQKLEDLIRMAKNNEIRILSIDQVSEDDRAIENISLDVKLMRIIPDLRKRGVGRMTKQINFEEFTNNLASWAKERNLLNKDPHIQFTKIVEELGETSAAYNKQKHTELVDSIGDLLVTIVIFAHQVGIDPQEAYNYAWSQIANRKGKTIDGVFIKEADLKGEENG</sequence>
<evidence type="ECO:0000313" key="1">
    <source>
        <dbReference type="EMBL" id="AGR64358.1"/>
    </source>
</evidence>
<dbReference type="EMBL" id="CP006603">
    <property type="protein sequence ID" value="AGR64358.1"/>
    <property type="molecule type" value="Genomic_DNA"/>
</dbReference>
<dbReference type="KEGG" id="lrr:N134_06295"/>
<dbReference type="InterPro" id="IPR021130">
    <property type="entry name" value="PRib-ATP_PPHydrolase-like"/>
</dbReference>
<dbReference type="Pfam" id="PF01503">
    <property type="entry name" value="PRA-PH"/>
    <property type="match status" value="1"/>
</dbReference>
<dbReference type="Gene3D" id="1.10.287.1080">
    <property type="entry name" value="MazG-like"/>
    <property type="match status" value="1"/>
</dbReference>
<name>S5NBD4_LIMRT</name>
<dbReference type="CDD" id="cd11540">
    <property type="entry name" value="NTP-PPase_u3"/>
    <property type="match status" value="1"/>
</dbReference>
<proteinExistence type="predicted"/>
<organism evidence="1 2">
    <name type="scientific">Limosilactobacillus reuteri TD1</name>
    <dbReference type="NCBI Taxonomy" id="1358027"/>
    <lineage>
        <taxon>Bacteria</taxon>
        <taxon>Bacillati</taxon>
        <taxon>Bacillota</taxon>
        <taxon>Bacilli</taxon>
        <taxon>Lactobacillales</taxon>
        <taxon>Lactobacillaceae</taxon>
        <taxon>Limosilactobacillus</taxon>
    </lineage>
</organism>
<dbReference type="GO" id="GO:0003677">
    <property type="term" value="F:DNA binding"/>
    <property type="evidence" value="ECO:0007669"/>
    <property type="project" value="UniProtKB-KW"/>
</dbReference>
<dbReference type="AlphaFoldDB" id="S5NBD4"/>
<gene>
    <name evidence="1" type="ORF">N134_06295</name>
</gene>
<dbReference type="Proteomes" id="UP000015085">
    <property type="component" value="Chromosome"/>
</dbReference>
<reference evidence="1 2" key="1">
    <citation type="journal article" date="2014" name="Genome Announc.">
        <title>Complete Genome Sequences of Lactobacillus johnsonii Strain N6.2 and Lactobacillus reuteri Strain TD1.</title>
        <authorList>
            <person name="Leonard M.T."/>
            <person name="Valladares R.B."/>
            <person name="Ardissone A."/>
            <person name="Gonzalez C.F."/>
            <person name="Lorca G.L."/>
            <person name="Triplett E.W."/>
        </authorList>
    </citation>
    <scope>NUCLEOTIDE SEQUENCE [LARGE SCALE GENOMIC DNA]</scope>
    <source>
        <strain evidence="1 2">TD1</strain>
    </source>
</reference>
<dbReference type="PATRIC" id="fig|1358027.3.peg.1203"/>
<dbReference type="RefSeq" id="WP_019253354.1">
    <property type="nucleotide sequence ID" value="NC_021872.1"/>
</dbReference>
<accession>S5NBD4</accession>
<keyword evidence="1" id="KW-0238">DNA-binding</keyword>
<protein>
    <submittedName>
        <fullName evidence="1">DNA-binding protein</fullName>
    </submittedName>
</protein>
<dbReference type="HOGENOM" id="CLU_1530648_0_0_9"/>
<evidence type="ECO:0000313" key="2">
    <source>
        <dbReference type="Proteomes" id="UP000015085"/>
    </source>
</evidence>
<dbReference type="SUPFAM" id="SSF101386">
    <property type="entry name" value="all-alpha NTP pyrophosphatases"/>
    <property type="match status" value="1"/>
</dbReference>